<name>A0A5N5TJF9_9CRUS</name>
<keyword evidence="4" id="KW-0479">Metal-binding</keyword>
<feature type="compositionally biased region" description="Polar residues" evidence="8">
    <location>
        <begin position="55"/>
        <end position="73"/>
    </location>
</feature>
<dbReference type="GO" id="GO:0032259">
    <property type="term" value="P:methylation"/>
    <property type="evidence" value="ECO:0007669"/>
    <property type="project" value="UniProtKB-KW"/>
</dbReference>
<evidence type="ECO:0000256" key="5">
    <source>
        <dbReference type="ARBA" id="ARBA00022771"/>
    </source>
</evidence>
<dbReference type="PANTHER" id="PTHR46165">
    <property type="entry name" value="SET AND MYND DOMAIN-CONTAINING PROTEIN 4"/>
    <property type="match status" value="1"/>
</dbReference>
<dbReference type="Proteomes" id="UP000326759">
    <property type="component" value="Unassembled WGS sequence"/>
</dbReference>
<keyword evidence="5 7" id="KW-0863">Zinc-finger</keyword>
<dbReference type="Gene3D" id="2.170.270.10">
    <property type="entry name" value="SET domain"/>
    <property type="match status" value="1"/>
</dbReference>
<dbReference type="GO" id="GO:0005737">
    <property type="term" value="C:cytoplasm"/>
    <property type="evidence" value="ECO:0007669"/>
    <property type="project" value="TreeGrafter"/>
</dbReference>
<dbReference type="InterPro" id="IPR002893">
    <property type="entry name" value="Znf_MYND"/>
</dbReference>
<dbReference type="PANTHER" id="PTHR46165:SF2">
    <property type="entry name" value="SET AND MYND DOMAIN-CONTAINING PROTEIN 4"/>
    <property type="match status" value="1"/>
</dbReference>
<proteinExistence type="predicted"/>
<evidence type="ECO:0000256" key="3">
    <source>
        <dbReference type="ARBA" id="ARBA00022691"/>
    </source>
</evidence>
<evidence type="ECO:0000313" key="10">
    <source>
        <dbReference type="EMBL" id="KAB7506020.1"/>
    </source>
</evidence>
<evidence type="ECO:0000256" key="8">
    <source>
        <dbReference type="SAM" id="MobiDB-lite"/>
    </source>
</evidence>
<dbReference type="GO" id="GO:0008270">
    <property type="term" value="F:zinc ion binding"/>
    <property type="evidence" value="ECO:0007669"/>
    <property type="project" value="UniProtKB-KW"/>
</dbReference>
<dbReference type="AlphaFoldDB" id="A0A5N5TJF9"/>
<keyword evidence="6" id="KW-0862">Zinc</keyword>
<dbReference type="InterPro" id="IPR052097">
    <property type="entry name" value="SET-MYND_domain_protein"/>
</dbReference>
<dbReference type="GO" id="GO:0008168">
    <property type="term" value="F:methyltransferase activity"/>
    <property type="evidence" value="ECO:0007669"/>
    <property type="project" value="UniProtKB-KW"/>
</dbReference>
<evidence type="ECO:0000256" key="2">
    <source>
        <dbReference type="ARBA" id="ARBA00022679"/>
    </source>
</evidence>
<protein>
    <submittedName>
        <fullName evidence="10">SET and MYND domain-containing protein 4</fullName>
    </submittedName>
</protein>
<keyword evidence="2" id="KW-0808">Transferase</keyword>
<dbReference type="Gene3D" id="1.10.220.160">
    <property type="match status" value="1"/>
</dbReference>
<feature type="domain" description="MYND-type" evidence="9">
    <location>
        <begin position="303"/>
        <end position="342"/>
    </location>
</feature>
<keyword evidence="3" id="KW-0949">S-adenosyl-L-methionine</keyword>
<dbReference type="Gene3D" id="6.10.140.2220">
    <property type="match status" value="1"/>
</dbReference>
<dbReference type="GO" id="GO:0005634">
    <property type="term" value="C:nucleus"/>
    <property type="evidence" value="ECO:0007669"/>
    <property type="project" value="TreeGrafter"/>
</dbReference>
<dbReference type="EMBL" id="SEYY01001030">
    <property type="protein sequence ID" value="KAB7506020.1"/>
    <property type="molecule type" value="Genomic_DNA"/>
</dbReference>
<dbReference type="Pfam" id="PF01753">
    <property type="entry name" value="zf-MYND"/>
    <property type="match status" value="1"/>
</dbReference>
<keyword evidence="11" id="KW-1185">Reference proteome</keyword>
<feature type="compositionally biased region" description="Polar residues" evidence="8">
    <location>
        <begin position="8"/>
        <end position="22"/>
    </location>
</feature>
<accession>A0A5N5TJF9</accession>
<organism evidence="10 11">
    <name type="scientific">Armadillidium nasatum</name>
    <dbReference type="NCBI Taxonomy" id="96803"/>
    <lineage>
        <taxon>Eukaryota</taxon>
        <taxon>Metazoa</taxon>
        <taxon>Ecdysozoa</taxon>
        <taxon>Arthropoda</taxon>
        <taxon>Crustacea</taxon>
        <taxon>Multicrustacea</taxon>
        <taxon>Malacostraca</taxon>
        <taxon>Eumalacostraca</taxon>
        <taxon>Peracarida</taxon>
        <taxon>Isopoda</taxon>
        <taxon>Oniscidea</taxon>
        <taxon>Crinocheta</taxon>
        <taxon>Armadillidiidae</taxon>
        <taxon>Armadillidium</taxon>
    </lineage>
</organism>
<sequence length="454" mass="51884">MKSKEIQTSKTPTADRSCQTNKKGFKEAEELFNAAKQNTSEEDKLKLVPSEDDTQSTLQADSSMQVAQQPQPSSEKDDSLARQVSTLHISGQSHTSSSKQESNLEDATASKSSCDKAYQKELCEQILKTDPLRGIGVSQIYFTQYCDDFCSRLGKLKLLEKSESEFLELNNDYDRIRYILKFEKLTNLKLKIAKCNSKSAEFASALEEEYNNCCHSQEIDTLNRGLTLINRSIQFTPDQKAKAVAAKRIASVYKYARGGKDIEEPDKNITKDLTTPEVSYGDVIIVEKPYVSVLSRGNFETHCNNCFKRFRSSIPCDTCSRVWFCSEECLKEAKAGFHSTECKVLHLLYDETLGRLPPLVFRTLLRLTWKNIKILRKSRKIDPRLPDSHPLHMEFNLEEKYSTDDYLTTYKLVTNARKRNFGDLFKSTIIAFYLCQCLKEVDFFKGEKVSSEDE</sequence>
<keyword evidence="1" id="KW-0489">Methyltransferase</keyword>
<gene>
    <name evidence="10" type="primary">SMYD4_1</name>
    <name evidence="10" type="ORF">Anas_05270</name>
</gene>
<dbReference type="GO" id="GO:0042826">
    <property type="term" value="F:histone deacetylase binding"/>
    <property type="evidence" value="ECO:0007669"/>
    <property type="project" value="TreeGrafter"/>
</dbReference>
<reference evidence="10 11" key="1">
    <citation type="journal article" date="2019" name="PLoS Biol.">
        <title>Sex chromosomes control vertical transmission of feminizing Wolbachia symbionts in an isopod.</title>
        <authorList>
            <person name="Becking T."/>
            <person name="Chebbi M.A."/>
            <person name="Giraud I."/>
            <person name="Moumen B."/>
            <person name="Laverre T."/>
            <person name="Caubet Y."/>
            <person name="Peccoud J."/>
            <person name="Gilbert C."/>
            <person name="Cordaux R."/>
        </authorList>
    </citation>
    <scope>NUCLEOTIDE SEQUENCE [LARGE SCALE GENOMIC DNA]</scope>
    <source>
        <strain evidence="10">ANa2</strain>
        <tissue evidence="10">Whole body excluding digestive tract and cuticle</tissue>
    </source>
</reference>
<evidence type="ECO:0000256" key="6">
    <source>
        <dbReference type="ARBA" id="ARBA00022833"/>
    </source>
</evidence>
<dbReference type="InterPro" id="IPR046341">
    <property type="entry name" value="SET_dom_sf"/>
</dbReference>
<evidence type="ECO:0000313" key="11">
    <source>
        <dbReference type="Proteomes" id="UP000326759"/>
    </source>
</evidence>
<dbReference type="PROSITE" id="PS50865">
    <property type="entry name" value="ZF_MYND_2"/>
    <property type="match status" value="1"/>
</dbReference>
<evidence type="ECO:0000259" key="9">
    <source>
        <dbReference type="PROSITE" id="PS50865"/>
    </source>
</evidence>
<dbReference type="SUPFAM" id="SSF144232">
    <property type="entry name" value="HIT/MYND zinc finger-like"/>
    <property type="match status" value="1"/>
</dbReference>
<evidence type="ECO:0000256" key="1">
    <source>
        <dbReference type="ARBA" id="ARBA00022603"/>
    </source>
</evidence>
<evidence type="ECO:0000256" key="7">
    <source>
        <dbReference type="PROSITE-ProRule" id="PRU00134"/>
    </source>
</evidence>
<feature type="non-terminal residue" evidence="10">
    <location>
        <position position="454"/>
    </location>
</feature>
<dbReference type="OrthoDB" id="5945798at2759"/>
<evidence type="ECO:0000256" key="4">
    <source>
        <dbReference type="ARBA" id="ARBA00022723"/>
    </source>
</evidence>
<comment type="caution">
    <text evidence="10">The sequence shown here is derived from an EMBL/GenBank/DDBJ whole genome shotgun (WGS) entry which is preliminary data.</text>
</comment>
<feature type="region of interest" description="Disordered" evidence="8">
    <location>
        <begin position="1"/>
        <end position="82"/>
    </location>
</feature>